<dbReference type="EMBL" id="JABZGR010000001">
    <property type="protein sequence ID" value="MBF0969526.1"/>
    <property type="molecule type" value="Genomic_DNA"/>
</dbReference>
<dbReference type="RefSeq" id="WP_303762498.1">
    <property type="nucleotide sequence ID" value="NZ_JABZGR010000001.1"/>
</dbReference>
<sequence>MAAFDVEYYLDDIPLSTYGIIVTTSKGLMGKPAAKDTLSADWTEHNGIVRDLANLRYKGREIELTCVMEAGGYQDFITKITSFLQTIGTKICTLSWKAGNSQMPNILVAHSKQLNVSKEFDPKRMVGTFQLKFEELIPPVQKRKIVSYITPDDPTDNDVHYYIDGQDIAGVFGVFVESSSGLFQKPQEKESLTVDWYGKNGVEKDVSSIRYDEREIALNCFITAKTYDQFISQVQDFCNLLTGTGSHRLRVKVRGCRPLVYEVYHPSQITISPEWNEKTCVGTFTLKLVEPEPVKIVLSISGNASIRLASKSAAHIYWGDGTHTFDVSGDGKPQTITKTLPEMSEVIIAVETKDLIELTHNGSIIWNRLV</sequence>
<dbReference type="AlphaFoldDB" id="A0A929RWE2"/>
<comment type="caution">
    <text evidence="1">The sequence shown here is derived from an EMBL/GenBank/DDBJ whole genome shotgun (WGS) entry which is preliminary data.</text>
</comment>
<protein>
    <recommendedName>
        <fullName evidence="3">Phage tail protein</fullName>
    </recommendedName>
</protein>
<proteinExistence type="predicted"/>
<reference evidence="1" key="1">
    <citation type="submission" date="2020-04" db="EMBL/GenBank/DDBJ databases">
        <title>Deep metagenomics examines the oral microbiome during advanced dental caries in children, revealing novel taxa and co-occurrences with host molecules.</title>
        <authorList>
            <person name="Baker J.L."/>
            <person name="Morton J.T."/>
            <person name="Dinis M."/>
            <person name="Alvarez R."/>
            <person name="Tran N.C."/>
            <person name="Knight R."/>
            <person name="Edlund A."/>
        </authorList>
    </citation>
    <scope>NUCLEOTIDE SEQUENCE</scope>
    <source>
        <strain evidence="1">JCVI_34_bin.1</strain>
    </source>
</reference>
<dbReference type="Proteomes" id="UP000704068">
    <property type="component" value="Unassembled WGS sequence"/>
</dbReference>
<gene>
    <name evidence="1" type="ORF">HXK21_00575</name>
</gene>
<name>A0A929RWE2_9BACT</name>
<evidence type="ECO:0000313" key="1">
    <source>
        <dbReference type="EMBL" id="MBF0969526.1"/>
    </source>
</evidence>
<evidence type="ECO:0000313" key="2">
    <source>
        <dbReference type="Proteomes" id="UP000704068"/>
    </source>
</evidence>
<evidence type="ECO:0008006" key="3">
    <source>
        <dbReference type="Google" id="ProtNLM"/>
    </source>
</evidence>
<accession>A0A929RWE2</accession>
<organism evidence="1 2">
    <name type="scientific">Alloprevotella tannerae</name>
    <dbReference type="NCBI Taxonomy" id="76122"/>
    <lineage>
        <taxon>Bacteria</taxon>
        <taxon>Pseudomonadati</taxon>
        <taxon>Bacteroidota</taxon>
        <taxon>Bacteroidia</taxon>
        <taxon>Bacteroidales</taxon>
        <taxon>Prevotellaceae</taxon>
        <taxon>Alloprevotella</taxon>
    </lineage>
</organism>